<evidence type="ECO:0000256" key="1">
    <source>
        <dbReference type="ARBA" id="ARBA00022723"/>
    </source>
</evidence>
<dbReference type="InterPro" id="IPR050869">
    <property type="entry name" value="H3K4_H4K5_MeTrfase"/>
</dbReference>
<dbReference type="GO" id="GO:0005634">
    <property type="term" value="C:nucleus"/>
    <property type="evidence" value="ECO:0007669"/>
    <property type="project" value="TreeGrafter"/>
</dbReference>
<dbReference type="GO" id="GO:0008270">
    <property type="term" value="F:zinc ion binding"/>
    <property type="evidence" value="ECO:0007669"/>
    <property type="project" value="UniProtKB-KW"/>
</dbReference>
<feature type="domain" description="MYND-type" evidence="6">
    <location>
        <begin position="38"/>
        <end position="75"/>
    </location>
</feature>
<dbReference type="PROSITE" id="PS01360">
    <property type="entry name" value="ZF_MYND_1"/>
    <property type="match status" value="1"/>
</dbReference>
<dbReference type="OrthoDB" id="265717at2759"/>
<dbReference type="AlphaFoldDB" id="A0A8S4RNE2"/>
<sequence>MKNKFKILGDTAVKAGDLILTEEPFAFVLSSKEKGNRCDNCLKQCKVLKCSVCQFVHYCGKNCQRDAWNDHKWECANLKRVYPKVVPDAARMLAKIINRIQRSNGATTKAFYNATSFRMWKDLMSHYTDLKTDKKRMDHFSSLCVVLFEFLKDISMPNTVELMGLYGRMVINSFTILDIDMNSIGTGIYLASSIIDHSCNPNAVATFNGKTINVRVIKDMPCLDWKQIRISYVDMMKTPIERQTELQQNYYFLCTCDRCMDEEHLKYVHAAKCLNAKCSNPVNVSWKENLVLVKKPEKRMEKTEENGKLEDKATTKTGENKNEKNNENTSVKKTERANEIAIKNADKLETRNETAIENGVSEENITNGIEETNINGDNSICCEECGTKYNEEKVEVFIKTMEFSELHLHNMKETSVAYVDICKYCLERQEGVLHPLNVMYAQTLDNAFDALIQVQLWETACGYAEKLIPCFRFYYGDVHPLMGLLHLKYGKILLYKMCLQEALNNFKQAEKILKITHGERHPLYREHLLPLMSQTILESE</sequence>
<keyword evidence="3" id="KW-0862">Zinc</keyword>
<dbReference type="SUPFAM" id="SSF144232">
    <property type="entry name" value="HIT/MYND zinc finger-like"/>
    <property type="match status" value="1"/>
</dbReference>
<feature type="region of interest" description="Disordered" evidence="5">
    <location>
        <begin position="297"/>
        <end position="332"/>
    </location>
</feature>
<reference evidence="7" key="1">
    <citation type="submission" date="2022-03" db="EMBL/GenBank/DDBJ databases">
        <authorList>
            <person name="Lindestad O."/>
        </authorList>
    </citation>
    <scope>NUCLEOTIDE SEQUENCE</scope>
</reference>
<keyword evidence="2 4" id="KW-0863">Zinc-finger</keyword>
<dbReference type="PANTHER" id="PTHR12197">
    <property type="entry name" value="HISTONE-LYSINE N-METHYLTRANSFERASE SMYD"/>
    <property type="match status" value="1"/>
</dbReference>
<evidence type="ECO:0000256" key="4">
    <source>
        <dbReference type="PROSITE-ProRule" id="PRU00134"/>
    </source>
</evidence>
<dbReference type="Gene3D" id="6.10.140.2220">
    <property type="match status" value="1"/>
</dbReference>
<evidence type="ECO:0000256" key="5">
    <source>
        <dbReference type="SAM" id="MobiDB-lite"/>
    </source>
</evidence>
<dbReference type="Gene3D" id="1.10.220.160">
    <property type="match status" value="1"/>
</dbReference>
<dbReference type="InterPro" id="IPR046341">
    <property type="entry name" value="SET_dom_sf"/>
</dbReference>
<protein>
    <submittedName>
        <fullName evidence="7">Jg20592 protein</fullName>
    </submittedName>
</protein>
<proteinExistence type="predicted"/>
<dbReference type="InterPro" id="IPR002893">
    <property type="entry name" value="Znf_MYND"/>
</dbReference>
<keyword evidence="8" id="KW-1185">Reference proteome</keyword>
<dbReference type="Pfam" id="PF01753">
    <property type="entry name" value="zf-MYND"/>
    <property type="match status" value="1"/>
</dbReference>
<evidence type="ECO:0000256" key="3">
    <source>
        <dbReference type="ARBA" id="ARBA00022833"/>
    </source>
</evidence>
<organism evidence="7 8">
    <name type="scientific">Pararge aegeria aegeria</name>
    <dbReference type="NCBI Taxonomy" id="348720"/>
    <lineage>
        <taxon>Eukaryota</taxon>
        <taxon>Metazoa</taxon>
        <taxon>Ecdysozoa</taxon>
        <taxon>Arthropoda</taxon>
        <taxon>Hexapoda</taxon>
        <taxon>Insecta</taxon>
        <taxon>Pterygota</taxon>
        <taxon>Neoptera</taxon>
        <taxon>Endopterygota</taxon>
        <taxon>Lepidoptera</taxon>
        <taxon>Glossata</taxon>
        <taxon>Ditrysia</taxon>
        <taxon>Papilionoidea</taxon>
        <taxon>Nymphalidae</taxon>
        <taxon>Satyrinae</taxon>
        <taxon>Satyrini</taxon>
        <taxon>Parargina</taxon>
        <taxon>Pararge</taxon>
    </lineage>
</organism>
<dbReference type="Proteomes" id="UP000838756">
    <property type="component" value="Unassembled WGS sequence"/>
</dbReference>
<evidence type="ECO:0000313" key="8">
    <source>
        <dbReference type="Proteomes" id="UP000838756"/>
    </source>
</evidence>
<comment type="caution">
    <text evidence="7">The sequence shown here is derived from an EMBL/GenBank/DDBJ whole genome shotgun (WGS) entry which is preliminary data.</text>
</comment>
<accession>A0A8S4RNE2</accession>
<dbReference type="Gene3D" id="2.170.270.10">
    <property type="entry name" value="SET domain"/>
    <property type="match status" value="1"/>
</dbReference>
<dbReference type="PANTHER" id="PTHR12197:SF251">
    <property type="entry name" value="EG:BACR7C10.4 PROTEIN"/>
    <property type="match status" value="1"/>
</dbReference>
<evidence type="ECO:0000259" key="6">
    <source>
        <dbReference type="PROSITE" id="PS50865"/>
    </source>
</evidence>
<evidence type="ECO:0000256" key="2">
    <source>
        <dbReference type="ARBA" id="ARBA00022771"/>
    </source>
</evidence>
<dbReference type="SUPFAM" id="SSF82199">
    <property type="entry name" value="SET domain"/>
    <property type="match status" value="1"/>
</dbReference>
<dbReference type="EMBL" id="CAKXAJ010025447">
    <property type="protein sequence ID" value="CAH2239657.1"/>
    <property type="molecule type" value="Genomic_DNA"/>
</dbReference>
<dbReference type="Gene3D" id="1.25.40.10">
    <property type="entry name" value="Tetratricopeptide repeat domain"/>
    <property type="match status" value="1"/>
</dbReference>
<keyword evidence="1" id="KW-0479">Metal-binding</keyword>
<name>A0A8S4RNE2_9NEOP</name>
<dbReference type="Gene3D" id="1.25.40.970">
    <property type="match status" value="1"/>
</dbReference>
<evidence type="ECO:0000313" key="7">
    <source>
        <dbReference type="EMBL" id="CAH2239657.1"/>
    </source>
</evidence>
<dbReference type="InterPro" id="IPR011990">
    <property type="entry name" value="TPR-like_helical_dom_sf"/>
</dbReference>
<gene>
    <name evidence="7" type="primary">jg20592</name>
    <name evidence="7" type="ORF">PAEG_LOCUS16320</name>
</gene>
<dbReference type="PROSITE" id="PS50865">
    <property type="entry name" value="ZF_MYND_2"/>
    <property type="match status" value="1"/>
</dbReference>